<evidence type="ECO:0000313" key="3">
    <source>
        <dbReference type="Proteomes" id="UP000486351"/>
    </source>
</evidence>
<dbReference type="EMBL" id="QXFY01005953">
    <property type="protein sequence ID" value="KAE9270322.1"/>
    <property type="molecule type" value="Genomic_DNA"/>
</dbReference>
<proteinExistence type="predicted"/>
<name>A0A6G0Q5S2_9STRA</name>
<accession>A0A6G0Q5S2</accession>
<organism evidence="2 3">
    <name type="scientific">Phytophthora fragariae</name>
    <dbReference type="NCBI Taxonomy" id="53985"/>
    <lineage>
        <taxon>Eukaryota</taxon>
        <taxon>Sar</taxon>
        <taxon>Stramenopiles</taxon>
        <taxon>Oomycota</taxon>
        <taxon>Peronosporomycetes</taxon>
        <taxon>Peronosporales</taxon>
        <taxon>Peronosporaceae</taxon>
        <taxon>Phytophthora</taxon>
    </lineage>
</organism>
<dbReference type="Proteomes" id="UP000486351">
    <property type="component" value="Unassembled WGS sequence"/>
</dbReference>
<dbReference type="AlphaFoldDB" id="A0A6G0Q5S2"/>
<keyword evidence="1" id="KW-0812">Transmembrane</keyword>
<protein>
    <submittedName>
        <fullName evidence="2">Uncharacterized protein</fullName>
    </submittedName>
</protein>
<feature type="transmembrane region" description="Helical" evidence="1">
    <location>
        <begin position="25"/>
        <end position="47"/>
    </location>
</feature>
<keyword evidence="1" id="KW-1133">Transmembrane helix</keyword>
<evidence type="ECO:0000256" key="1">
    <source>
        <dbReference type="SAM" id="Phobius"/>
    </source>
</evidence>
<sequence>MRVGCTSSAGSCSSSAPAPSTSAASSAVTVLFFLLLFFDFFLGRFFFDFTAGSPLSGTFGVSLICDESATCSFRSVACSRSSTALFSSWSSLKLRLQLRVLLAVQRLHVLDVLCSGLPRFLARISHATCHVQHVSLQNGSTFTYSLPPSHPPCSS</sequence>
<reference evidence="2 3" key="1">
    <citation type="submission" date="2018-09" db="EMBL/GenBank/DDBJ databases">
        <title>Genomic investigation of the strawberry pathogen Phytophthora fragariae indicates pathogenicity is determined by transcriptional variation in three key races.</title>
        <authorList>
            <person name="Adams T.M."/>
            <person name="Armitage A.D."/>
            <person name="Sobczyk M.K."/>
            <person name="Bates H.J."/>
            <person name="Dunwell J.M."/>
            <person name="Nellist C.F."/>
            <person name="Harrison R.J."/>
        </authorList>
    </citation>
    <scope>NUCLEOTIDE SEQUENCE [LARGE SCALE GENOMIC DNA]</scope>
    <source>
        <strain evidence="2 3">NOV-77</strain>
    </source>
</reference>
<evidence type="ECO:0000313" key="2">
    <source>
        <dbReference type="EMBL" id="KAE9270322.1"/>
    </source>
</evidence>
<keyword evidence="1" id="KW-0472">Membrane</keyword>
<gene>
    <name evidence="2" type="ORF">PF008_g30641</name>
</gene>
<comment type="caution">
    <text evidence="2">The sequence shown here is derived from an EMBL/GenBank/DDBJ whole genome shotgun (WGS) entry which is preliminary data.</text>
</comment>